<evidence type="ECO:0000313" key="3">
    <source>
        <dbReference type="Proteomes" id="UP000546917"/>
    </source>
</evidence>
<dbReference type="RefSeq" id="WP_171481297.1">
    <property type="nucleotide sequence ID" value="NZ_JABGBP010000061.1"/>
</dbReference>
<dbReference type="InterPro" id="IPR011335">
    <property type="entry name" value="Restrct_endonuc-II-like"/>
</dbReference>
<name>A0A7K4FMY8_9ARCH</name>
<comment type="caution">
    <text evidence="2">The sequence shown here is derived from an EMBL/GenBank/DDBJ whole genome shotgun (WGS) entry which is preliminary data.</text>
</comment>
<protein>
    <recommendedName>
        <fullName evidence="1">Restriction endonuclease type II-like domain-containing protein</fullName>
    </recommendedName>
</protein>
<proteinExistence type="predicted"/>
<evidence type="ECO:0000313" key="2">
    <source>
        <dbReference type="EMBL" id="NOL59629.1"/>
    </source>
</evidence>
<sequence length="88" mass="10159">MPLAIIDPDDQDHYILGIETDGKIYNSMKTASERERIRKKILTDRGWNLYRIWSIDYMKNPEKVLHDLINSVGRLGNGENAKSAGREI</sequence>
<dbReference type="EMBL" id="JABGBP010000061">
    <property type="protein sequence ID" value="NOL59629.1"/>
    <property type="molecule type" value="Genomic_DNA"/>
</dbReference>
<organism evidence="2 3">
    <name type="scientific">Ferroplasma acidiphilum</name>
    <dbReference type="NCBI Taxonomy" id="74969"/>
    <lineage>
        <taxon>Archaea</taxon>
        <taxon>Methanobacteriati</taxon>
        <taxon>Thermoplasmatota</taxon>
        <taxon>Thermoplasmata</taxon>
        <taxon>Thermoplasmatales</taxon>
        <taxon>Ferroplasmaceae</taxon>
        <taxon>Ferroplasma</taxon>
    </lineage>
</organism>
<dbReference type="AlphaFoldDB" id="A0A7K4FMY8"/>
<accession>A0A7K4FMY8</accession>
<dbReference type="SUPFAM" id="SSF52980">
    <property type="entry name" value="Restriction endonuclease-like"/>
    <property type="match status" value="1"/>
</dbReference>
<reference evidence="2 3" key="1">
    <citation type="submission" date="2020-05" db="EMBL/GenBank/DDBJ databases">
        <authorList>
            <person name="Zhang R."/>
        </authorList>
    </citation>
    <scope>NUCLEOTIDE SEQUENCE [LARGE SCALE GENOMIC DNA]</scope>
    <source>
        <strain evidence="2 3">DSM 28986</strain>
    </source>
</reference>
<gene>
    <name evidence="2" type="ORF">HLB00_02120</name>
</gene>
<dbReference type="Pfam" id="PF18741">
    <property type="entry name" value="MTES_1575"/>
    <property type="match status" value="1"/>
</dbReference>
<dbReference type="InterPro" id="IPR049468">
    <property type="entry name" value="Restrct_endonuc-II-like_dom"/>
</dbReference>
<evidence type="ECO:0000259" key="1">
    <source>
        <dbReference type="Pfam" id="PF18741"/>
    </source>
</evidence>
<feature type="domain" description="Restriction endonuclease type II-like" evidence="1">
    <location>
        <begin position="3"/>
        <end position="70"/>
    </location>
</feature>
<dbReference type="Proteomes" id="UP000546917">
    <property type="component" value="Unassembled WGS sequence"/>
</dbReference>
<dbReference type="Gene3D" id="3.40.960.10">
    <property type="entry name" value="VSR Endonuclease"/>
    <property type="match status" value="1"/>
</dbReference>